<reference evidence="1 2" key="1">
    <citation type="submission" date="2019-05" db="EMBL/GenBank/DDBJ databases">
        <title>Another draft genome of Portunus trituberculatus and its Hox gene families provides insights of decapod evolution.</title>
        <authorList>
            <person name="Jeong J.-H."/>
            <person name="Song I."/>
            <person name="Kim S."/>
            <person name="Choi T."/>
            <person name="Kim D."/>
            <person name="Ryu S."/>
            <person name="Kim W."/>
        </authorList>
    </citation>
    <scope>NUCLEOTIDE SEQUENCE [LARGE SCALE GENOMIC DNA]</scope>
    <source>
        <tissue evidence="1">Muscle</tissue>
    </source>
</reference>
<proteinExistence type="predicted"/>
<organism evidence="1 2">
    <name type="scientific">Portunus trituberculatus</name>
    <name type="common">Swimming crab</name>
    <name type="synonym">Neptunus trituberculatus</name>
    <dbReference type="NCBI Taxonomy" id="210409"/>
    <lineage>
        <taxon>Eukaryota</taxon>
        <taxon>Metazoa</taxon>
        <taxon>Ecdysozoa</taxon>
        <taxon>Arthropoda</taxon>
        <taxon>Crustacea</taxon>
        <taxon>Multicrustacea</taxon>
        <taxon>Malacostraca</taxon>
        <taxon>Eumalacostraca</taxon>
        <taxon>Eucarida</taxon>
        <taxon>Decapoda</taxon>
        <taxon>Pleocyemata</taxon>
        <taxon>Brachyura</taxon>
        <taxon>Eubrachyura</taxon>
        <taxon>Portunoidea</taxon>
        <taxon>Portunidae</taxon>
        <taxon>Portuninae</taxon>
        <taxon>Portunus</taxon>
    </lineage>
</organism>
<gene>
    <name evidence="1" type="ORF">E2C01_043664</name>
</gene>
<dbReference type="EMBL" id="VSRR010009131">
    <property type="protein sequence ID" value="MPC49850.1"/>
    <property type="molecule type" value="Genomic_DNA"/>
</dbReference>
<keyword evidence="2" id="KW-1185">Reference proteome</keyword>
<dbReference type="Proteomes" id="UP000324222">
    <property type="component" value="Unassembled WGS sequence"/>
</dbReference>
<sequence length="115" mass="12448">MSSKLRYIFKTGHECLCERVIKAHFPPTSLAYFTPTTPLRAPCCSSLSASGASLADFFLLSVTTFSFDTTGLLHLGLAPPESWLGGSCLRLVMETLLIGSSGEGFFRLELYTSSS</sequence>
<protein>
    <submittedName>
        <fullName evidence="1">Uncharacterized protein</fullName>
    </submittedName>
</protein>
<evidence type="ECO:0000313" key="1">
    <source>
        <dbReference type="EMBL" id="MPC49850.1"/>
    </source>
</evidence>
<dbReference type="AlphaFoldDB" id="A0A5B7FQ30"/>
<accession>A0A5B7FQ30</accession>
<name>A0A5B7FQ30_PORTR</name>
<comment type="caution">
    <text evidence="1">The sequence shown here is derived from an EMBL/GenBank/DDBJ whole genome shotgun (WGS) entry which is preliminary data.</text>
</comment>
<evidence type="ECO:0000313" key="2">
    <source>
        <dbReference type="Proteomes" id="UP000324222"/>
    </source>
</evidence>